<dbReference type="OrthoDB" id="9760256at2"/>
<evidence type="ECO:0000259" key="16">
    <source>
        <dbReference type="PROSITE" id="PS50979"/>
    </source>
</evidence>
<comment type="function">
    <text evidence="9">Component of a biotin-dependent acyl-CoA carboxylase complex. This subunit catalyzes the ATP-dependent carboxylation of the biotin carried by the biotin carboxyl carrier (BCC) domain, resulting in the formation of carboxyl biotin. When associated with the beta1 subunit AccD1, is involved in branched amino-acid catabolism with methylcrotonyl coenzyme A as the substrate.</text>
</comment>
<feature type="compositionally biased region" description="Low complexity" evidence="13">
    <location>
        <begin position="472"/>
        <end position="488"/>
    </location>
</feature>
<keyword evidence="3" id="KW-0436">Ligase</keyword>
<dbReference type="InterPro" id="IPR011054">
    <property type="entry name" value="Rudment_hybrid_motif"/>
</dbReference>
<dbReference type="GO" id="GO:0004075">
    <property type="term" value="F:biotin carboxylase activity"/>
    <property type="evidence" value="ECO:0007669"/>
    <property type="project" value="UniProtKB-EC"/>
</dbReference>
<dbReference type="FunFam" id="3.40.50.20:FF:000010">
    <property type="entry name" value="Propionyl-CoA carboxylase subunit alpha"/>
    <property type="match status" value="1"/>
</dbReference>
<protein>
    <recommendedName>
        <fullName evidence="11">Biotin-dependent 3-methylcrotonyl-coenzyme A carboxylase alpha1 subunit</fullName>
        <ecNumber evidence="2">6.3.4.14</ecNumber>
    </recommendedName>
</protein>
<evidence type="ECO:0000256" key="11">
    <source>
        <dbReference type="ARBA" id="ARBA00074050"/>
    </source>
</evidence>
<evidence type="ECO:0000259" key="15">
    <source>
        <dbReference type="PROSITE" id="PS50975"/>
    </source>
</evidence>
<dbReference type="InterPro" id="IPR011764">
    <property type="entry name" value="Biotin_carboxylation_dom"/>
</dbReference>
<dbReference type="Pfam" id="PF02786">
    <property type="entry name" value="CPSase_L_D2"/>
    <property type="match status" value="1"/>
</dbReference>
<dbReference type="PROSITE" id="PS50975">
    <property type="entry name" value="ATP_GRASP"/>
    <property type="match status" value="1"/>
</dbReference>
<dbReference type="SUPFAM" id="SSF51230">
    <property type="entry name" value="Single hybrid motif"/>
    <property type="match status" value="1"/>
</dbReference>
<dbReference type="InterPro" id="IPR001882">
    <property type="entry name" value="Biotin_BS"/>
</dbReference>
<dbReference type="Pfam" id="PF02785">
    <property type="entry name" value="Biotin_carb_C"/>
    <property type="match status" value="1"/>
</dbReference>
<dbReference type="GO" id="GO:0005524">
    <property type="term" value="F:ATP binding"/>
    <property type="evidence" value="ECO:0007669"/>
    <property type="project" value="UniProtKB-UniRule"/>
</dbReference>
<evidence type="ECO:0000256" key="1">
    <source>
        <dbReference type="ARBA" id="ARBA00001953"/>
    </source>
</evidence>
<evidence type="ECO:0000256" key="4">
    <source>
        <dbReference type="ARBA" id="ARBA00022741"/>
    </source>
</evidence>
<evidence type="ECO:0000256" key="12">
    <source>
        <dbReference type="PROSITE-ProRule" id="PRU00409"/>
    </source>
</evidence>
<dbReference type="FunFam" id="2.40.50.100:FF:000003">
    <property type="entry name" value="Acetyl-CoA carboxylase biotin carboxyl carrier protein"/>
    <property type="match status" value="1"/>
</dbReference>
<feature type="domain" description="Lipoyl-binding" evidence="14">
    <location>
        <begin position="638"/>
        <end position="714"/>
    </location>
</feature>
<feature type="region of interest" description="Disordered" evidence="13">
    <location>
        <begin position="456"/>
        <end position="488"/>
    </location>
</feature>
<dbReference type="InterPro" id="IPR005481">
    <property type="entry name" value="BC-like_N"/>
</dbReference>
<dbReference type="SMART" id="SM00878">
    <property type="entry name" value="Biotin_carb_C"/>
    <property type="match status" value="1"/>
</dbReference>
<keyword evidence="6" id="KW-0092">Biotin</keyword>
<evidence type="ECO:0000313" key="17">
    <source>
        <dbReference type="EMBL" id="TVZ05577.1"/>
    </source>
</evidence>
<evidence type="ECO:0000256" key="6">
    <source>
        <dbReference type="ARBA" id="ARBA00023267"/>
    </source>
</evidence>
<dbReference type="SUPFAM" id="SSF51246">
    <property type="entry name" value="Rudiment single hybrid motif"/>
    <property type="match status" value="1"/>
</dbReference>
<evidence type="ECO:0000256" key="3">
    <source>
        <dbReference type="ARBA" id="ARBA00022598"/>
    </source>
</evidence>
<evidence type="ECO:0000256" key="8">
    <source>
        <dbReference type="ARBA" id="ARBA00048501"/>
    </source>
</evidence>
<feature type="domain" description="ATP-grasp" evidence="15">
    <location>
        <begin position="120"/>
        <end position="319"/>
    </location>
</feature>
<dbReference type="Pfam" id="PF00364">
    <property type="entry name" value="Biotin_lipoyl"/>
    <property type="match status" value="1"/>
</dbReference>
<dbReference type="EMBL" id="RPFW01000002">
    <property type="protein sequence ID" value="TVZ05577.1"/>
    <property type="molecule type" value="Genomic_DNA"/>
</dbReference>
<dbReference type="InterPro" id="IPR016185">
    <property type="entry name" value="PreATP-grasp_dom_sf"/>
</dbReference>
<evidence type="ECO:0000256" key="9">
    <source>
        <dbReference type="ARBA" id="ARBA00053351"/>
    </source>
</evidence>
<comment type="caution">
    <text evidence="17">The sequence shown here is derived from an EMBL/GenBank/DDBJ whole genome shotgun (WGS) entry which is preliminary data.</text>
</comment>
<dbReference type="Gene3D" id="3.30.700.40">
    <property type="match status" value="1"/>
</dbReference>
<dbReference type="Gene3D" id="3.30.470.20">
    <property type="entry name" value="ATP-grasp fold, B domain"/>
    <property type="match status" value="1"/>
</dbReference>
<dbReference type="SUPFAM" id="SSF52440">
    <property type="entry name" value="PreATP-grasp domain"/>
    <property type="match status" value="1"/>
</dbReference>
<dbReference type="PANTHER" id="PTHR18866">
    <property type="entry name" value="CARBOXYLASE:PYRUVATE/ACETYL-COA/PROPIONYL-COA CARBOXYLASE"/>
    <property type="match status" value="1"/>
</dbReference>
<dbReference type="InterPro" id="IPR011761">
    <property type="entry name" value="ATP-grasp"/>
</dbReference>
<dbReference type="Pfam" id="PF21139">
    <property type="entry name" value="BT_MCC_alpha"/>
    <property type="match status" value="1"/>
</dbReference>
<feature type="domain" description="Biotin carboxylation" evidence="16">
    <location>
        <begin position="1"/>
        <end position="458"/>
    </location>
</feature>
<dbReference type="RefSeq" id="WP_145853278.1">
    <property type="nucleotide sequence ID" value="NZ_RPFW01000002.1"/>
</dbReference>
<organism evidence="17 18">
    <name type="scientific">Trebonia kvetii</name>
    <dbReference type="NCBI Taxonomy" id="2480626"/>
    <lineage>
        <taxon>Bacteria</taxon>
        <taxon>Bacillati</taxon>
        <taxon>Actinomycetota</taxon>
        <taxon>Actinomycetes</taxon>
        <taxon>Streptosporangiales</taxon>
        <taxon>Treboniaceae</taxon>
        <taxon>Trebonia</taxon>
    </lineage>
</organism>
<dbReference type="SUPFAM" id="SSF56059">
    <property type="entry name" value="Glutathione synthetase ATP-binding domain-like"/>
    <property type="match status" value="1"/>
</dbReference>
<dbReference type="CDD" id="cd06850">
    <property type="entry name" value="biotinyl_domain"/>
    <property type="match status" value="1"/>
</dbReference>
<evidence type="ECO:0000259" key="14">
    <source>
        <dbReference type="PROSITE" id="PS50968"/>
    </source>
</evidence>
<comment type="cofactor">
    <cofactor evidence="1">
        <name>biotin</name>
        <dbReference type="ChEBI" id="CHEBI:57586"/>
    </cofactor>
</comment>
<dbReference type="PROSITE" id="PS50968">
    <property type="entry name" value="BIOTINYL_LIPOYL"/>
    <property type="match status" value="1"/>
</dbReference>
<gene>
    <name evidence="17" type="ORF">EAS64_13745</name>
</gene>
<evidence type="ECO:0000313" key="18">
    <source>
        <dbReference type="Proteomes" id="UP000460272"/>
    </source>
</evidence>
<dbReference type="Proteomes" id="UP000460272">
    <property type="component" value="Unassembled WGS sequence"/>
</dbReference>
<dbReference type="AlphaFoldDB" id="A0A6P2C3Q4"/>
<dbReference type="InterPro" id="IPR005479">
    <property type="entry name" value="CPAse_ATP-bd"/>
</dbReference>
<dbReference type="InterPro" id="IPR005482">
    <property type="entry name" value="Biotin_COase_C"/>
</dbReference>
<keyword evidence="5 12" id="KW-0067">ATP-binding</keyword>
<evidence type="ECO:0000256" key="2">
    <source>
        <dbReference type="ARBA" id="ARBA00013263"/>
    </source>
</evidence>
<dbReference type="Gene3D" id="2.40.50.100">
    <property type="match status" value="1"/>
</dbReference>
<evidence type="ECO:0000256" key="5">
    <source>
        <dbReference type="ARBA" id="ARBA00022840"/>
    </source>
</evidence>
<dbReference type="InterPro" id="IPR050856">
    <property type="entry name" value="Biotin_carboxylase_complex"/>
</dbReference>
<evidence type="ECO:0000256" key="13">
    <source>
        <dbReference type="SAM" id="MobiDB-lite"/>
    </source>
</evidence>
<dbReference type="GO" id="GO:0046872">
    <property type="term" value="F:metal ion binding"/>
    <property type="evidence" value="ECO:0007669"/>
    <property type="project" value="InterPro"/>
</dbReference>
<dbReference type="Pfam" id="PF00289">
    <property type="entry name" value="Biotin_carb_N"/>
    <property type="match status" value="1"/>
</dbReference>
<dbReference type="PROSITE" id="PS00866">
    <property type="entry name" value="CPSASE_1"/>
    <property type="match status" value="1"/>
</dbReference>
<accession>A0A6P2C3Q4</accession>
<name>A0A6P2C3Q4_9ACTN</name>
<keyword evidence="4 12" id="KW-0547">Nucleotide-binding</keyword>
<evidence type="ECO:0000256" key="10">
    <source>
        <dbReference type="ARBA" id="ARBA00065901"/>
    </source>
</evidence>
<keyword evidence="18" id="KW-1185">Reference proteome</keyword>
<comment type="subunit">
    <text evidence="10">The biotin-dependent acyl-CoA carboxylase complex is composed of AccA1, which contains the biotin carboxylase (BC) and biotin carboxyl carrier protein (BCCP) domains, and AccD1, which contains the carboxyl transferase (CT) domain. The AccA1/AccD1 complex forms a dodecamer.</text>
</comment>
<dbReference type="PROSITE" id="PS00188">
    <property type="entry name" value="BIOTIN"/>
    <property type="match status" value="1"/>
</dbReference>
<evidence type="ECO:0000256" key="7">
    <source>
        <dbReference type="ARBA" id="ARBA00046317"/>
    </source>
</evidence>
<dbReference type="InterPro" id="IPR011053">
    <property type="entry name" value="Single_hybrid_motif"/>
</dbReference>
<dbReference type="PROSITE" id="PS50979">
    <property type="entry name" value="BC"/>
    <property type="match status" value="1"/>
</dbReference>
<sequence>MFSKVLIANRGEIAVRVIRTLRILGIASVAVYSDADAGARHVLEADEAVRIGPAAALESYLNVGALIAAARDTGAEAVHPGYGFLAENAGFARACAEAGLVFIGPSAEAIDAMGDKIAAKATVAAAGVPVVPGSGRPGMSDDELIGSLNDSWFPVLIKPSAGGGGKGMRVVPTPAELPAALTAARRTAVAAFGDGTLLVERYLPRPRHIEIQVLADAHGHVVHLGERECSLQRRHQKIIEEAPSPLLSPAQRAAMGASAVAAARSVGYVGAGTVEFIVAGDAPEDFFFMEMNTRLQVEHPVTELVYGLDLVEWQLRVAAGEPLPFGPHPESADGDGGAALPMRGHAVEARVYAEDPVRGFLPTGGTVLALREPAGPGIRVDSALAEGVTVTSDYDPMLGKVIAWGEDRATALRRLDAALSGTVVLGVTTNVAFLRGLLADPDVQAGRLDTGLVERVSVPGGAGSAGRGSGAGSARAGNGPGSAGEASAADDAAAGTGIAEGDPAAGATTHALAAAALARLLIREPRGPVTDPWDIPDGWRPGDRAWTRLRLSHAAGTADEVRVRGLASAGAEVAVGDGEPEGARAEFRAAPGGGTDLVITAAGRTRKYAYAADGATTWLGRDGRTWAVREEQAASPRAGRVAAADGSVRSPMPGTVLAVHVSAGERVTAGQPVLVVEAMKMEHTVTAPVDGVIAELTAKPGQQVTMDETLAVIGPESADIGRLGTPGCT</sequence>
<proteinExistence type="predicted"/>
<comment type="pathway">
    <text evidence="7">Amino-acid degradation; L-leucine degradation.</text>
</comment>
<dbReference type="FunFam" id="3.30.470.20:FF:000028">
    <property type="entry name" value="Methylcrotonoyl-CoA carboxylase subunit alpha, mitochondrial"/>
    <property type="match status" value="1"/>
</dbReference>
<dbReference type="InterPro" id="IPR000089">
    <property type="entry name" value="Biotin_lipoyl"/>
</dbReference>
<feature type="compositionally biased region" description="Gly residues" evidence="13">
    <location>
        <begin position="460"/>
        <end position="471"/>
    </location>
</feature>
<dbReference type="EC" id="6.3.4.14" evidence="2"/>
<dbReference type="PROSITE" id="PS00867">
    <property type="entry name" value="CPSASE_2"/>
    <property type="match status" value="1"/>
</dbReference>
<comment type="catalytic activity">
    <reaction evidence="8">
        <text>N(6)-biotinyl-L-lysyl-[protein] + hydrogencarbonate + ATP = N(6)-carboxybiotinyl-L-lysyl-[protein] + ADP + phosphate + H(+)</text>
        <dbReference type="Rhea" id="RHEA:13501"/>
        <dbReference type="Rhea" id="RHEA-COMP:10505"/>
        <dbReference type="Rhea" id="RHEA-COMP:10506"/>
        <dbReference type="ChEBI" id="CHEBI:15378"/>
        <dbReference type="ChEBI" id="CHEBI:17544"/>
        <dbReference type="ChEBI" id="CHEBI:30616"/>
        <dbReference type="ChEBI" id="CHEBI:43474"/>
        <dbReference type="ChEBI" id="CHEBI:83144"/>
        <dbReference type="ChEBI" id="CHEBI:83145"/>
        <dbReference type="ChEBI" id="CHEBI:456216"/>
        <dbReference type="EC" id="6.3.4.14"/>
    </reaction>
    <physiologicalReaction direction="left-to-right" evidence="8">
        <dbReference type="Rhea" id="RHEA:13502"/>
    </physiologicalReaction>
</comment>
<reference evidence="17 18" key="1">
    <citation type="submission" date="2018-11" db="EMBL/GenBank/DDBJ databases">
        <title>Trebonia kvetii gen.nov., sp.nov., a novel acidophilic actinobacterium, and proposal of the new actinobacterial family Treboniaceae fam. nov.</title>
        <authorList>
            <person name="Rapoport D."/>
            <person name="Sagova-Mareckova M."/>
            <person name="Sedlacek I."/>
            <person name="Provaznik J."/>
            <person name="Kralova S."/>
            <person name="Pavlinic D."/>
            <person name="Benes V."/>
            <person name="Kopecky J."/>
        </authorList>
    </citation>
    <scope>NUCLEOTIDE SEQUENCE [LARGE SCALE GENOMIC DNA]</scope>
    <source>
        <strain evidence="17 18">15Tr583</strain>
    </source>
</reference>
<dbReference type="PANTHER" id="PTHR18866:SF33">
    <property type="entry name" value="METHYLCROTONOYL-COA CARBOXYLASE SUBUNIT ALPHA, MITOCHONDRIAL-RELATED"/>
    <property type="match status" value="1"/>
</dbReference>
<dbReference type="InterPro" id="IPR048429">
    <property type="entry name" value="MCC_alpha_BT"/>
</dbReference>